<evidence type="ECO:0000256" key="6">
    <source>
        <dbReference type="ARBA" id="ARBA00025211"/>
    </source>
</evidence>
<dbReference type="Proteomes" id="UP000185003">
    <property type="component" value="Unassembled WGS sequence"/>
</dbReference>
<dbReference type="PROSITE" id="PS00189">
    <property type="entry name" value="LIPOYL"/>
    <property type="match status" value="2"/>
</dbReference>
<organism evidence="12 13">
    <name type="scientific">Chitinophaga niabensis</name>
    <dbReference type="NCBI Taxonomy" id="536979"/>
    <lineage>
        <taxon>Bacteria</taxon>
        <taxon>Pseudomonadati</taxon>
        <taxon>Bacteroidota</taxon>
        <taxon>Chitinophagia</taxon>
        <taxon>Chitinophagales</taxon>
        <taxon>Chitinophagaceae</taxon>
        <taxon>Chitinophaga</taxon>
    </lineage>
</organism>
<evidence type="ECO:0000313" key="13">
    <source>
        <dbReference type="Proteomes" id="UP000185003"/>
    </source>
</evidence>
<dbReference type="EC" id="2.3.1.12" evidence="8"/>
<feature type="compositionally biased region" description="Low complexity" evidence="9">
    <location>
        <begin position="229"/>
        <end position="252"/>
    </location>
</feature>
<reference evidence="12 13" key="1">
    <citation type="submission" date="2016-11" db="EMBL/GenBank/DDBJ databases">
        <authorList>
            <person name="Jaros S."/>
            <person name="Januszkiewicz K."/>
            <person name="Wedrychowicz H."/>
        </authorList>
    </citation>
    <scope>NUCLEOTIDE SEQUENCE [LARGE SCALE GENOMIC DNA]</scope>
    <source>
        <strain evidence="12 13">DSM 24787</strain>
    </source>
</reference>
<comment type="subunit">
    <text evidence="2">Forms a 24-polypeptide structural core with octahedral symmetry.</text>
</comment>
<comment type="catalytic activity">
    <reaction evidence="7 8">
        <text>N(6)-[(R)-dihydrolipoyl]-L-lysyl-[protein] + acetyl-CoA = N(6)-[(R)-S(8)-acetyldihydrolipoyl]-L-lysyl-[protein] + CoA</text>
        <dbReference type="Rhea" id="RHEA:17017"/>
        <dbReference type="Rhea" id="RHEA-COMP:10475"/>
        <dbReference type="Rhea" id="RHEA-COMP:10478"/>
        <dbReference type="ChEBI" id="CHEBI:57287"/>
        <dbReference type="ChEBI" id="CHEBI:57288"/>
        <dbReference type="ChEBI" id="CHEBI:83100"/>
        <dbReference type="ChEBI" id="CHEBI:83111"/>
        <dbReference type="EC" id="2.3.1.12"/>
    </reaction>
</comment>
<evidence type="ECO:0000256" key="5">
    <source>
        <dbReference type="ARBA" id="ARBA00023315"/>
    </source>
</evidence>
<dbReference type="Gene3D" id="3.30.559.10">
    <property type="entry name" value="Chloramphenicol acetyltransferase-like domain"/>
    <property type="match status" value="1"/>
</dbReference>
<name>A0A1N6K6H8_9BACT</name>
<dbReference type="STRING" id="536979.SAMN04488055_5133"/>
<dbReference type="NCBIfam" id="TIGR01349">
    <property type="entry name" value="PDHac_trf_mito"/>
    <property type="match status" value="1"/>
</dbReference>
<dbReference type="GO" id="GO:0045254">
    <property type="term" value="C:pyruvate dehydrogenase complex"/>
    <property type="evidence" value="ECO:0007669"/>
    <property type="project" value="UniProtKB-UniRule"/>
</dbReference>
<dbReference type="Pfam" id="PF02817">
    <property type="entry name" value="E3_binding"/>
    <property type="match status" value="1"/>
</dbReference>
<evidence type="ECO:0000259" key="11">
    <source>
        <dbReference type="PROSITE" id="PS51826"/>
    </source>
</evidence>
<dbReference type="PANTHER" id="PTHR23151">
    <property type="entry name" value="DIHYDROLIPOAMIDE ACETYL/SUCCINYL-TRANSFERASE-RELATED"/>
    <property type="match status" value="1"/>
</dbReference>
<dbReference type="GO" id="GO:0004742">
    <property type="term" value="F:dihydrolipoyllysine-residue acetyltransferase activity"/>
    <property type="evidence" value="ECO:0007669"/>
    <property type="project" value="UniProtKB-UniRule"/>
</dbReference>
<feature type="domain" description="Lipoyl-binding" evidence="10">
    <location>
        <begin position="134"/>
        <end position="209"/>
    </location>
</feature>
<proteinExistence type="inferred from homology"/>
<feature type="domain" description="Peripheral subunit-binding (PSBD)" evidence="11">
    <location>
        <begin position="262"/>
        <end position="299"/>
    </location>
</feature>
<evidence type="ECO:0000256" key="8">
    <source>
        <dbReference type="RuleBase" id="RU361137"/>
    </source>
</evidence>
<dbReference type="PANTHER" id="PTHR23151:SF90">
    <property type="entry name" value="DIHYDROLIPOYLLYSINE-RESIDUE ACETYLTRANSFERASE COMPONENT OF PYRUVATE DEHYDROGENASE COMPLEX, MITOCHONDRIAL-RELATED"/>
    <property type="match status" value="1"/>
</dbReference>
<dbReference type="Pfam" id="PF00364">
    <property type="entry name" value="Biotin_lipoyl"/>
    <property type="match status" value="2"/>
</dbReference>
<feature type="region of interest" description="Disordered" evidence="9">
    <location>
        <begin position="229"/>
        <end position="262"/>
    </location>
</feature>
<gene>
    <name evidence="12" type="ORF">SAMN04488055_5133</name>
</gene>
<dbReference type="CDD" id="cd06849">
    <property type="entry name" value="lipoyl_domain"/>
    <property type="match status" value="2"/>
</dbReference>
<evidence type="ECO:0000256" key="1">
    <source>
        <dbReference type="ARBA" id="ARBA00007317"/>
    </source>
</evidence>
<dbReference type="InterPro" id="IPR003016">
    <property type="entry name" value="2-oxoA_DH_lipoyl-BS"/>
</dbReference>
<dbReference type="Gene3D" id="4.10.320.10">
    <property type="entry name" value="E3-binding domain"/>
    <property type="match status" value="1"/>
</dbReference>
<sequence length="554" mass="57856">MAEVIRMPLLSDTMTEGVIAEWHKKVGDTVKSDDVIAEVETDKATMEVMAYADGTLLYIGVEKGQAAKVNGIIAIVGKPGEDYKPLLGGDAPAAAAPKADAPKADAAAPAPAPKAEAAPAAVDNGAVEAALKNATVIRMPLLSDTMTEGKIVAWNKKEGDTVKSDDVLAEVETDKATMEVIGYADGTLLHIGVPEGQVAKVNGIIAIVGKKGTDISPILNAEKSGGAAPKAAAPAETAAATTAPAQAEAPAASNGSTDGRVKASPLAKKLAEDKGIDIRQVTGSGDGGRIIKKDVDSFVPSKTAPAAAPSSTAAAAPAQVAAFAPVGQESHTDTPVSQMRKAIARRLAESKFQAPHFYLTMEINMDEAMKSREAINKISPVKVSFNDMVIKAAAMALRQHPDVNSSWLGDTIRHNHHIHIGSAVAVEEGLIVPVIRFADQKSFSQIAAETKVLNDKAKNKKLQPNDYSGNTFTVSNLGMMGIEHFTAIINPPDSAILAVGAIKETVIVENGQFKATNVMKVTMSCDHRTVDGAVGARFLVTFKTLMENPVTMLV</sequence>
<dbReference type="GO" id="GO:0006086">
    <property type="term" value="P:pyruvate decarboxylation to acetyl-CoA"/>
    <property type="evidence" value="ECO:0007669"/>
    <property type="project" value="InterPro"/>
</dbReference>
<dbReference type="SUPFAM" id="SSF51230">
    <property type="entry name" value="Single hybrid motif"/>
    <property type="match status" value="2"/>
</dbReference>
<dbReference type="AlphaFoldDB" id="A0A1N6K6H8"/>
<evidence type="ECO:0000256" key="3">
    <source>
        <dbReference type="ARBA" id="ARBA00022679"/>
    </source>
</evidence>
<accession>A0A1N6K6H8</accession>
<keyword evidence="5 8" id="KW-0012">Acyltransferase</keyword>
<keyword evidence="13" id="KW-1185">Reference proteome</keyword>
<evidence type="ECO:0000256" key="2">
    <source>
        <dbReference type="ARBA" id="ARBA00011484"/>
    </source>
</evidence>
<evidence type="ECO:0000256" key="7">
    <source>
        <dbReference type="ARBA" id="ARBA00048370"/>
    </source>
</evidence>
<dbReference type="SUPFAM" id="SSF47005">
    <property type="entry name" value="Peripheral subunit-binding domain of 2-oxo acid dehydrogenase complex"/>
    <property type="match status" value="1"/>
</dbReference>
<dbReference type="OrthoDB" id="9805770at2"/>
<feature type="domain" description="Lipoyl-binding" evidence="10">
    <location>
        <begin position="2"/>
        <end position="77"/>
    </location>
</feature>
<dbReference type="InterPro" id="IPR011053">
    <property type="entry name" value="Single_hybrid_motif"/>
</dbReference>
<dbReference type="InterPro" id="IPR045257">
    <property type="entry name" value="E2/Pdx1"/>
</dbReference>
<evidence type="ECO:0000256" key="9">
    <source>
        <dbReference type="SAM" id="MobiDB-lite"/>
    </source>
</evidence>
<keyword evidence="12" id="KW-0670">Pyruvate</keyword>
<evidence type="ECO:0000259" key="10">
    <source>
        <dbReference type="PROSITE" id="PS50968"/>
    </source>
</evidence>
<dbReference type="Gene3D" id="2.40.50.100">
    <property type="match status" value="2"/>
</dbReference>
<keyword evidence="4 8" id="KW-0450">Lipoyl</keyword>
<comment type="function">
    <text evidence="6">The pyruvate dehydrogenase complex catalyzes the overall conversion of pyruvate to acetyl-CoA and CO(2). It contains multiple copies of three enzymatic components: pyruvate dehydrogenase (E1), dihydrolipoamide acetyltransferase (E2) and lipoamide dehydrogenase (E3).</text>
</comment>
<dbReference type="Pfam" id="PF00198">
    <property type="entry name" value="2-oxoacid_dh"/>
    <property type="match status" value="1"/>
</dbReference>
<dbReference type="InterPro" id="IPR036625">
    <property type="entry name" value="E3-bd_dom_sf"/>
</dbReference>
<dbReference type="EMBL" id="FSRA01000002">
    <property type="protein sequence ID" value="SIO51906.1"/>
    <property type="molecule type" value="Genomic_DNA"/>
</dbReference>
<protein>
    <recommendedName>
        <fullName evidence="8">Acetyltransferase component of pyruvate dehydrogenase complex</fullName>
        <ecNumber evidence="8">2.3.1.12</ecNumber>
    </recommendedName>
</protein>
<comment type="similarity">
    <text evidence="1 8">Belongs to the 2-oxoacid dehydrogenase family.</text>
</comment>
<dbReference type="InterPro" id="IPR004167">
    <property type="entry name" value="PSBD"/>
</dbReference>
<dbReference type="PROSITE" id="PS51826">
    <property type="entry name" value="PSBD"/>
    <property type="match status" value="1"/>
</dbReference>
<dbReference type="InterPro" id="IPR000089">
    <property type="entry name" value="Biotin_lipoyl"/>
</dbReference>
<keyword evidence="3 8" id="KW-0808">Transferase</keyword>
<dbReference type="PROSITE" id="PS50968">
    <property type="entry name" value="BIOTINYL_LIPOYL"/>
    <property type="match status" value="2"/>
</dbReference>
<dbReference type="InterPro" id="IPR023213">
    <property type="entry name" value="CAT-like_dom_sf"/>
</dbReference>
<comment type="cofactor">
    <cofactor evidence="8">
        <name>(R)-lipoate</name>
        <dbReference type="ChEBI" id="CHEBI:83088"/>
    </cofactor>
    <text evidence="8">Binds 2 lipoyl cofactors covalently.</text>
</comment>
<dbReference type="RefSeq" id="WP_074242400.1">
    <property type="nucleotide sequence ID" value="NZ_FSRA01000002.1"/>
</dbReference>
<dbReference type="InterPro" id="IPR006257">
    <property type="entry name" value="LAT1"/>
</dbReference>
<dbReference type="InterPro" id="IPR001078">
    <property type="entry name" value="2-oxoacid_DH_actylTfrase"/>
</dbReference>
<dbReference type="SUPFAM" id="SSF52777">
    <property type="entry name" value="CoA-dependent acyltransferases"/>
    <property type="match status" value="1"/>
</dbReference>
<evidence type="ECO:0000313" key="12">
    <source>
        <dbReference type="EMBL" id="SIO51906.1"/>
    </source>
</evidence>
<evidence type="ECO:0000256" key="4">
    <source>
        <dbReference type="ARBA" id="ARBA00022823"/>
    </source>
</evidence>